<accession>A0A4C1STU0</accession>
<dbReference type="EMBL" id="BGZK01000014">
    <property type="protein sequence ID" value="GBP04620.1"/>
    <property type="molecule type" value="Genomic_DNA"/>
</dbReference>
<gene>
    <name evidence="1" type="ORF">EVAR_3959_1</name>
</gene>
<proteinExistence type="predicted"/>
<dbReference type="AlphaFoldDB" id="A0A4C1STU0"/>
<sequence>MYYRTLTARDRLAPAPRFCSTLPKKVPTRCFPMGSHCASFEVITPTALTVINLKTMFDLESAIRDGLLVKSIPIELEDAYFEFEPRAKRAIKTLASCVEDHLKSSSPPFFQRYCISENGS</sequence>
<name>A0A4C1STU0_EUMVA</name>
<reference evidence="1 2" key="1">
    <citation type="journal article" date="2019" name="Commun. Biol.">
        <title>The bagworm genome reveals a unique fibroin gene that provides high tensile strength.</title>
        <authorList>
            <person name="Kono N."/>
            <person name="Nakamura H."/>
            <person name="Ohtoshi R."/>
            <person name="Tomita M."/>
            <person name="Numata K."/>
            <person name="Arakawa K."/>
        </authorList>
    </citation>
    <scope>NUCLEOTIDE SEQUENCE [LARGE SCALE GENOMIC DNA]</scope>
</reference>
<keyword evidence="2" id="KW-1185">Reference proteome</keyword>
<comment type="caution">
    <text evidence="1">The sequence shown here is derived from an EMBL/GenBank/DDBJ whole genome shotgun (WGS) entry which is preliminary data.</text>
</comment>
<evidence type="ECO:0000313" key="1">
    <source>
        <dbReference type="EMBL" id="GBP04620.1"/>
    </source>
</evidence>
<protein>
    <submittedName>
        <fullName evidence="1">Uncharacterized protein</fullName>
    </submittedName>
</protein>
<organism evidence="1 2">
    <name type="scientific">Eumeta variegata</name>
    <name type="common">Bagworm moth</name>
    <name type="synonym">Eumeta japonica</name>
    <dbReference type="NCBI Taxonomy" id="151549"/>
    <lineage>
        <taxon>Eukaryota</taxon>
        <taxon>Metazoa</taxon>
        <taxon>Ecdysozoa</taxon>
        <taxon>Arthropoda</taxon>
        <taxon>Hexapoda</taxon>
        <taxon>Insecta</taxon>
        <taxon>Pterygota</taxon>
        <taxon>Neoptera</taxon>
        <taxon>Endopterygota</taxon>
        <taxon>Lepidoptera</taxon>
        <taxon>Glossata</taxon>
        <taxon>Ditrysia</taxon>
        <taxon>Tineoidea</taxon>
        <taxon>Psychidae</taxon>
        <taxon>Oiketicinae</taxon>
        <taxon>Eumeta</taxon>
    </lineage>
</organism>
<dbReference type="Proteomes" id="UP000299102">
    <property type="component" value="Unassembled WGS sequence"/>
</dbReference>
<evidence type="ECO:0000313" key="2">
    <source>
        <dbReference type="Proteomes" id="UP000299102"/>
    </source>
</evidence>